<comment type="similarity">
    <text evidence="1 2">Belongs to the phD/YefM antitoxin family.</text>
</comment>
<evidence type="ECO:0000256" key="3">
    <source>
        <dbReference type="SAM" id="MobiDB-lite"/>
    </source>
</evidence>
<evidence type="ECO:0000313" key="6">
    <source>
        <dbReference type="EMBL" id="MBA8822701.1"/>
    </source>
</evidence>
<dbReference type="EMBL" id="JACGWZ010000001">
    <property type="protein sequence ID" value="MBA8822694.1"/>
    <property type="molecule type" value="Genomic_DNA"/>
</dbReference>
<keyword evidence="7" id="KW-1185">Reference proteome</keyword>
<reference evidence="6 7" key="1">
    <citation type="submission" date="2020-07" db="EMBL/GenBank/DDBJ databases">
        <title>Sequencing the genomes of 1000 actinobacteria strains.</title>
        <authorList>
            <person name="Klenk H.-P."/>
        </authorList>
    </citation>
    <scope>NUCLEOTIDE SEQUENCE [LARGE SCALE GENOMIC DNA]</scope>
    <source>
        <strain evidence="6 7">DSM 45975</strain>
    </source>
</reference>
<name>A0A839DU89_9PSEU</name>
<feature type="compositionally biased region" description="Basic and acidic residues" evidence="3">
    <location>
        <begin position="56"/>
        <end position="66"/>
    </location>
</feature>
<proteinExistence type="inferred from homology"/>
<evidence type="ECO:0000313" key="4">
    <source>
        <dbReference type="EMBL" id="MBA8822676.1"/>
    </source>
</evidence>
<dbReference type="EMBL" id="JACGWZ010000001">
    <property type="protein sequence ID" value="MBA8822701.1"/>
    <property type="molecule type" value="Genomic_DNA"/>
</dbReference>
<evidence type="ECO:0000256" key="2">
    <source>
        <dbReference type="RuleBase" id="RU362080"/>
    </source>
</evidence>
<organism evidence="6 7">
    <name type="scientific">Halosaccharopolyspora lacisalsi</name>
    <dbReference type="NCBI Taxonomy" id="1000566"/>
    <lineage>
        <taxon>Bacteria</taxon>
        <taxon>Bacillati</taxon>
        <taxon>Actinomycetota</taxon>
        <taxon>Actinomycetes</taxon>
        <taxon>Pseudonocardiales</taxon>
        <taxon>Pseudonocardiaceae</taxon>
        <taxon>Halosaccharopolyspora</taxon>
    </lineage>
</organism>
<dbReference type="RefSeq" id="WP_182542057.1">
    <property type="nucleotide sequence ID" value="NZ_JACGWZ010000001.1"/>
</dbReference>
<evidence type="ECO:0000256" key="1">
    <source>
        <dbReference type="ARBA" id="ARBA00009981"/>
    </source>
</evidence>
<dbReference type="SUPFAM" id="SSF143120">
    <property type="entry name" value="YefM-like"/>
    <property type="match status" value="1"/>
</dbReference>
<dbReference type="NCBIfam" id="TIGR01552">
    <property type="entry name" value="phd_fam"/>
    <property type="match status" value="1"/>
</dbReference>
<dbReference type="InterPro" id="IPR036165">
    <property type="entry name" value="YefM-like_sf"/>
</dbReference>
<dbReference type="EMBL" id="JACGWZ010000001">
    <property type="protein sequence ID" value="MBA8822676.1"/>
    <property type="molecule type" value="Genomic_DNA"/>
</dbReference>
<feature type="region of interest" description="Disordered" evidence="3">
    <location>
        <begin position="56"/>
        <end position="90"/>
    </location>
</feature>
<dbReference type="Gene3D" id="3.40.1620.10">
    <property type="entry name" value="YefM-like domain"/>
    <property type="match status" value="1"/>
</dbReference>
<dbReference type="AlphaFoldDB" id="A0A839DU89"/>
<dbReference type="InterPro" id="IPR006442">
    <property type="entry name" value="Antitoxin_Phd/YefM"/>
</dbReference>
<evidence type="ECO:0000313" key="5">
    <source>
        <dbReference type="EMBL" id="MBA8822694.1"/>
    </source>
</evidence>
<evidence type="ECO:0000313" key="7">
    <source>
        <dbReference type="Proteomes" id="UP000569329"/>
    </source>
</evidence>
<dbReference type="Pfam" id="PF02604">
    <property type="entry name" value="PhdYeFM_antitox"/>
    <property type="match status" value="1"/>
</dbReference>
<protein>
    <recommendedName>
        <fullName evidence="2">Antitoxin</fullName>
    </recommendedName>
</protein>
<comment type="caution">
    <text evidence="6">The sequence shown here is derived from an EMBL/GenBank/DDBJ whole genome shotgun (WGS) entry which is preliminary data.</text>
</comment>
<comment type="function">
    <text evidence="2">Antitoxin component of a type II toxin-antitoxin (TA) system.</text>
</comment>
<sequence length="90" mass="9741">MRLMTATEASRGFSSVLDEAEHGETIVITRDGRRVAEIRPASTGNADALRAFARDWGAEHGSDPEGARAAPAELDALDDVLTDDSDRWNE</sequence>
<gene>
    <name evidence="4" type="ORF">FHX42_000005</name>
    <name evidence="5" type="ORF">FHX42_000023</name>
    <name evidence="6" type="ORF">FHX42_000030</name>
</gene>
<dbReference type="Proteomes" id="UP000569329">
    <property type="component" value="Unassembled WGS sequence"/>
</dbReference>
<accession>A0A839DU89</accession>